<dbReference type="AlphaFoldDB" id="A0A382Q267"/>
<feature type="non-terminal residue" evidence="1">
    <location>
        <position position="1"/>
    </location>
</feature>
<name>A0A382Q267_9ZZZZ</name>
<reference evidence="1" key="1">
    <citation type="submission" date="2018-05" db="EMBL/GenBank/DDBJ databases">
        <authorList>
            <person name="Lanie J.A."/>
            <person name="Ng W.-L."/>
            <person name="Kazmierczak K.M."/>
            <person name="Andrzejewski T.M."/>
            <person name="Davidsen T.M."/>
            <person name="Wayne K.J."/>
            <person name="Tettelin H."/>
            <person name="Glass J.I."/>
            <person name="Rusch D."/>
            <person name="Podicherti R."/>
            <person name="Tsui H.-C.T."/>
            <person name="Winkler M.E."/>
        </authorList>
    </citation>
    <scope>NUCLEOTIDE SEQUENCE</scope>
</reference>
<gene>
    <name evidence="1" type="ORF">METZ01_LOCUS332548</name>
</gene>
<organism evidence="1">
    <name type="scientific">marine metagenome</name>
    <dbReference type="NCBI Taxonomy" id="408172"/>
    <lineage>
        <taxon>unclassified sequences</taxon>
        <taxon>metagenomes</taxon>
        <taxon>ecological metagenomes</taxon>
    </lineage>
</organism>
<dbReference type="EMBL" id="UINC01111458">
    <property type="protein sequence ID" value="SVC79694.1"/>
    <property type="molecule type" value="Genomic_DNA"/>
</dbReference>
<accession>A0A382Q267</accession>
<protein>
    <submittedName>
        <fullName evidence="1">Uncharacterized protein</fullName>
    </submittedName>
</protein>
<sequence>AIWSDESRQDEILQSQDLALARLKRRDFRKLLLGFIDQVRRSPRLDSTKVRPDFWDQYELGERLEYLRTQRPSIYEGLPKAPPIRSGVKNQ</sequence>
<proteinExistence type="predicted"/>
<evidence type="ECO:0000313" key="1">
    <source>
        <dbReference type="EMBL" id="SVC79694.1"/>
    </source>
</evidence>